<accession>A0ABW0KBQ3</accession>
<dbReference type="Gene3D" id="3.40.50.360">
    <property type="match status" value="1"/>
</dbReference>
<comment type="similarity">
    <text evidence="1">Belongs to the WrbA family.</text>
</comment>
<gene>
    <name evidence="3" type="primary">wrbA</name>
    <name evidence="3" type="ORF">ACFPOG_16950</name>
</gene>
<dbReference type="PANTHER" id="PTHR30546">
    <property type="entry name" value="FLAVODOXIN-RELATED PROTEIN WRBA-RELATED"/>
    <property type="match status" value="1"/>
</dbReference>
<protein>
    <submittedName>
        <fullName evidence="3">NAD(P)H:quinone oxidoreductase</fullName>
        <ecNumber evidence="3">1.6.5.2</ecNumber>
    </submittedName>
</protein>
<dbReference type="InterPro" id="IPR010089">
    <property type="entry name" value="Flavoprotein_WrbA-like"/>
</dbReference>
<feature type="domain" description="Flavodoxin-like" evidence="2">
    <location>
        <begin position="6"/>
        <end position="202"/>
    </location>
</feature>
<evidence type="ECO:0000259" key="2">
    <source>
        <dbReference type="PROSITE" id="PS50902"/>
    </source>
</evidence>
<dbReference type="PROSITE" id="PS50902">
    <property type="entry name" value="FLAVODOXIN_LIKE"/>
    <property type="match status" value="1"/>
</dbReference>
<evidence type="ECO:0000313" key="4">
    <source>
        <dbReference type="Proteomes" id="UP001596044"/>
    </source>
</evidence>
<organism evidence="3 4">
    <name type="scientific">Paenibacillus aestuarii</name>
    <dbReference type="NCBI Taxonomy" id="516965"/>
    <lineage>
        <taxon>Bacteria</taxon>
        <taxon>Bacillati</taxon>
        <taxon>Bacillota</taxon>
        <taxon>Bacilli</taxon>
        <taxon>Bacillales</taxon>
        <taxon>Paenibacillaceae</taxon>
        <taxon>Paenibacillus</taxon>
    </lineage>
</organism>
<sequence length="204" mass="21722">MSKVKVAVIYYSVTGTNYQMARAAEEAAAAAGAEVRLVRAQELAPADVVAANPAWKAHSEETASVPVASLEDLEWADAVIFSTPTRYGNMAAPLKQFLDTTGGLWFHGKLANKVVSAMTSAANAHGGQEATLLSLYTMMYHWGAIVVAPGYTDPVIFQAGGNPYGASATVNQQHEFDKIVLEAAKHQAKRVVTVASWVKNGQNN</sequence>
<reference evidence="4" key="1">
    <citation type="journal article" date="2019" name="Int. J. Syst. Evol. Microbiol.">
        <title>The Global Catalogue of Microorganisms (GCM) 10K type strain sequencing project: providing services to taxonomists for standard genome sequencing and annotation.</title>
        <authorList>
            <consortium name="The Broad Institute Genomics Platform"/>
            <consortium name="The Broad Institute Genome Sequencing Center for Infectious Disease"/>
            <person name="Wu L."/>
            <person name="Ma J."/>
        </authorList>
    </citation>
    <scope>NUCLEOTIDE SEQUENCE [LARGE SCALE GENOMIC DNA]</scope>
    <source>
        <strain evidence="4">KACC 11904</strain>
    </source>
</reference>
<dbReference type="GO" id="GO:0003955">
    <property type="term" value="F:NAD(P)H dehydrogenase (quinone) activity"/>
    <property type="evidence" value="ECO:0007669"/>
    <property type="project" value="UniProtKB-EC"/>
</dbReference>
<dbReference type="RefSeq" id="WP_270884930.1">
    <property type="nucleotide sequence ID" value="NZ_JAQFVF010000080.1"/>
</dbReference>
<dbReference type="Pfam" id="PF03358">
    <property type="entry name" value="FMN_red"/>
    <property type="match status" value="1"/>
</dbReference>
<dbReference type="EC" id="1.6.5.2" evidence="3"/>
<dbReference type="InterPro" id="IPR008254">
    <property type="entry name" value="Flavodoxin/NO_synth"/>
</dbReference>
<dbReference type="InterPro" id="IPR029039">
    <property type="entry name" value="Flavoprotein-like_sf"/>
</dbReference>
<keyword evidence="4" id="KW-1185">Reference proteome</keyword>
<dbReference type="NCBIfam" id="TIGR01755">
    <property type="entry name" value="flav_wrbA"/>
    <property type="match status" value="1"/>
</dbReference>
<dbReference type="Proteomes" id="UP001596044">
    <property type="component" value="Unassembled WGS sequence"/>
</dbReference>
<dbReference type="SUPFAM" id="SSF52218">
    <property type="entry name" value="Flavoproteins"/>
    <property type="match status" value="1"/>
</dbReference>
<dbReference type="InterPro" id="IPR005025">
    <property type="entry name" value="FMN_Rdtase-like_dom"/>
</dbReference>
<dbReference type="PANTHER" id="PTHR30546:SF23">
    <property type="entry name" value="FLAVOPROTEIN-LIKE PROTEIN YCP4-RELATED"/>
    <property type="match status" value="1"/>
</dbReference>
<proteinExistence type="inferred from homology"/>
<dbReference type="NCBIfam" id="NF002999">
    <property type="entry name" value="PRK03767.1"/>
    <property type="match status" value="1"/>
</dbReference>
<evidence type="ECO:0000256" key="1">
    <source>
        <dbReference type="ARBA" id="ARBA00006961"/>
    </source>
</evidence>
<dbReference type="EMBL" id="JBHSMJ010000022">
    <property type="protein sequence ID" value="MFC5449941.1"/>
    <property type="molecule type" value="Genomic_DNA"/>
</dbReference>
<evidence type="ECO:0000313" key="3">
    <source>
        <dbReference type="EMBL" id="MFC5449941.1"/>
    </source>
</evidence>
<name>A0ABW0KBQ3_9BACL</name>
<comment type="caution">
    <text evidence="3">The sequence shown here is derived from an EMBL/GenBank/DDBJ whole genome shotgun (WGS) entry which is preliminary data.</text>
</comment>
<keyword evidence="3" id="KW-0560">Oxidoreductase</keyword>